<accession>A0A5A7Q8Z5</accession>
<evidence type="ECO:0000313" key="2">
    <source>
        <dbReference type="Proteomes" id="UP000325081"/>
    </source>
</evidence>
<sequence length="296" mass="34152">MCEMLFTKHNKKMHKMETLGDGNSINVWESSWIPNVPNFKPRCQFEDDRRRITWVRDLLLQERYTSLECSQAHKKGTLTIKSFAPIPDSSLQVTKVLAKKDGSLIKEWCQTARWLLDEARKEGWKEIVCWIRNKTLADSLNQRLMFDLELNGRCLFTLGARFTSLIDDRISLDDGPSGATCRAISYLDNASSYSPALNNEFPSSFASLALANPFYFKRRNCRAWLKEIKEKWNPDEKSIRNNTNYILNQCQGCLPNCYPVIKVILKQQNRPSRDSTLVTYISNTIPHGSLESIETN</sequence>
<organism evidence="1 2">
    <name type="scientific">Striga asiatica</name>
    <name type="common">Asiatic witchweed</name>
    <name type="synonym">Buchnera asiatica</name>
    <dbReference type="NCBI Taxonomy" id="4170"/>
    <lineage>
        <taxon>Eukaryota</taxon>
        <taxon>Viridiplantae</taxon>
        <taxon>Streptophyta</taxon>
        <taxon>Embryophyta</taxon>
        <taxon>Tracheophyta</taxon>
        <taxon>Spermatophyta</taxon>
        <taxon>Magnoliopsida</taxon>
        <taxon>eudicotyledons</taxon>
        <taxon>Gunneridae</taxon>
        <taxon>Pentapetalae</taxon>
        <taxon>asterids</taxon>
        <taxon>lamiids</taxon>
        <taxon>Lamiales</taxon>
        <taxon>Orobanchaceae</taxon>
        <taxon>Buchnereae</taxon>
        <taxon>Striga</taxon>
    </lineage>
</organism>
<protein>
    <submittedName>
        <fullName evidence="1">Transducin/WD40 repeat-like superfamily protein</fullName>
    </submittedName>
</protein>
<dbReference type="EMBL" id="BKCP01005994">
    <property type="protein sequence ID" value="GER40877.1"/>
    <property type="molecule type" value="Genomic_DNA"/>
</dbReference>
<evidence type="ECO:0000313" key="1">
    <source>
        <dbReference type="EMBL" id="GER40877.1"/>
    </source>
</evidence>
<reference evidence="2" key="1">
    <citation type="journal article" date="2019" name="Curr. Biol.">
        <title>Genome Sequence of Striga asiatica Provides Insight into the Evolution of Plant Parasitism.</title>
        <authorList>
            <person name="Yoshida S."/>
            <person name="Kim S."/>
            <person name="Wafula E.K."/>
            <person name="Tanskanen J."/>
            <person name="Kim Y.M."/>
            <person name="Honaas L."/>
            <person name="Yang Z."/>
            <person name="Spallek T."/>
            <person name="Conn C.E."/>
            <person name="Ichihashi Y."/>
            <person name="Cheong K."/>
            <person name="Cui S."/>
            <person name="Der J.P."/>
            <person name="Gundlach H."/>
            <person name="Jiao Y."/>
            <person name="Hori C."/>
            <person name="Ishida J.K."/>
            <person name="Kasahara H."/>
            <person name="Kiba T."/>
            <person name="Kim M.S."/>
            <person name="Koo N."/>
            <person name="Laohavisit A."/>
            <person name="Lee Y.H."/>
            <person name="Lumba S."/>
            <person name="McCourt P."/>
            <person name="Mortimer J.C."/>
            <person name="Mutuku J.M."/>
            <person name="Nomura T."/>
            <person name="Sasaki-Sekimoto Y."/>
            <person name="Seto Y."/>
            <person name="Wang Y."/>
            <person name="Wakatake T."/>
            <person name="Sakakibara H."/>
            <person name="Demura T."/>
            <person name="Yamaguchi S."/>
            <person name="Yoneyama K."/>
            <person name="Manabe R.I."/>
            <person name="Nelson D.C."/>
            <person name="Schulman A.H."/>
            <person name="Timko M.P."/>
            <person name="dePamphilis C.W."/>
            <person name="Choi D."/>
            <person name="Shirasu K."/>
        </authorList>
    </citation>
    <scope>NUCLEOTIDE SEQUENCE [LARGE SCALE GENOMIC DNA]</scope>
    <source>
        <strain evidence="2">cv. UVA1</strain>
    </source>
</reference>
<keyword evidence="2" id="KW-1185">Reference proteome</keyword>
<dbReference type="Proteomes" id="UP000325081">
    <property type="component" value="Unassembled WGS sequence"/>
</dbReference>
<proteinExistence type="predicted"/>
<comment type="caution">
    <text evidence="1">The sequence shown here is derived from an EMBL/GenBank/DDBJ whole genome shotgun (WGS) entry which is preliminary data.</text>
</comment>
<name>A0A5A7Q8Z5_STRAF</name>
<gene>
    <name evidence="1" type="ORF">STAS_17572</name>
</gene>
<dbReference type="AlphaFoldDB" id="A0A5A7Q8Z5"/>